<keyword evidence="7" id="KW-1185">Reference proteome</keyword>
<dbReference type="PANTHER" id="PTHR32071">
    <property type="entry name" value="TRANSCRIPTIONAL REGULATORY PROTEIN"/>
    <property type="match status" value="1"/>
</dbReference>
<dbReference type="SMART" id="SM00382">
    <property type="entry name" value="AAA"/>
    <property type="match status" value="1"/>
</dbReference>
<dbReference type="Pfam" id="PF25601">
    <property type="entry name" value="AAA_lid_14"/>
    <property type="match status" value="1"/>
</dbReference>
<protein>
    <recommendedName>
        <fullName evidence="5">Sigma-54 factor interaction domain-containing protein</fullName>
    </recommendedName>
</protein>
<evidence type="ECO:0000313" key="7">
    <source>
        <dbReference type="Proteomes" id="UP000655016"/>
    </source>
</evidence>
<dbReference type="InterPro" id="IPR025662">
    <property type="entry name" value="Sigma_54_int_dom_ATP-bd_1"/>
</dbReference>
<dbReference type="Gene3D" id="3.30.450.40">
    <property type="match status" value="1"/>
</dbReference>
<dbReference type="SUPFAM" id="SSF46689">
    <property type="entry name" value="Homeodomain-like"/>
    <property type="match status" value="1"/>
</dbReference>
<dbReference type="PANTHER" id="PTHR32071:SF123">
    <property type="entry name" value="DNA-BINDING TRANSCRIPTIONAL ACTIVATOR HYFR-RELATED"/>
    <property type="match status" value="1"/>
</dbReference>
<evidence type="ECO:0000259" key="5">
    <source>
        <dbReference type="PROSITE" id="PS50045"/>
    </source>
</evidence>
<dbReference type="InterPro" id="IPR027417">
    <property type="entry name" value="P-loop_NTPase"/>
</dbReference>
<dbReference type="SUPFAM" id="SSF52540">
    <property type="entry name" value="P-loop containing nucleoside triphosphate hydrolases"/>
    <property type="match status" value="1"/>
</dbReference>
<gene>
    <name evidence="6" type="ORF">GCM10011518_34730</name>
</gene>
<evidence type="ECO:0000256" key="3">
    <source>
        <dbReference type="ARBA" id="ARBA00023015"/>
    </source>
</evidence>
<keyword evidence="2" id="KW-0067">ATP-binding</keyword>
<dbReference type="Gene3D" id="3.40.50.300">
    <property type="entry name" value="P-loop containing nucleotide triphosphate hydrolases"/>
    <property type="match status" value="1"/>
</dbReference>
<keyword evidence="3" id="KW-0805">Transcription regulation</keyword>
<dbReference type="Pfam" id="PF00158">
    <property type="entry name" value="Sigma54_activat"/>
    <property type="match status" value="1"/>
</dbReference>
<proteinExistence type="predicted"/>
<dbReference type="Pfam" id="PF02954">
    <property type="entry name" value="HTH_8"/>
    <property type="match status" value="1"/>
</dbReference>
<dbReference type="PROSITE" id="PS50045">
    <property type="entry name" value="SIGMA54_INTERACT_4"/>
    <property type="match status" value="1"/>
</dbReference>
<dbReference type="InterPro" id="IPR025944">
    <property type="entry name" value="Sigma_54_int_dom_CS"/>
</dbReference>
<dbReference type="SUPFAM" id="SSF55781">
    <property type="entry name" value="GAF domain-like"/>
    <property type="match status" value="1"/>
</dbReference>
<evidence type="ECO:0000256" key="1">
    <source>
        <dbReference type="ARBA" id="ARBA00022741"/>
    </source>
</evidence>
<dbReference type="Gene3D" id="1.10.10.60">
    <property type="entry name" value="Homeodomain-like"/>
    <property type="match status" value="1"/>
</dbReference>
<evidence type="ECO:0000256" key="4">
    <source>
        <dbReference type="ARBA" id="ARBA00023163"/>
    </source>
</evidence>
<dbReference type="InterPro" id="IPR029016">
    <property type="entry name" value="GAF-like_dom_sf"/>
</dbReference>
<dbReference type="Proteomes" id="UP000655016">
    <property type="component" value="Unassembled WGS sequence"/>
</dbReference>
<dbReference type="CDD" id="cd00009">
    <property type="entry name" value="AAA"/>
    <property type="match status" value="1"/>
</dbReference>
<dbReference type="InterPro" id="IPR002078">
    <property type="entry name" value="Sigma_54_int"/>
</dbReference>
<comment type="caution">
    <text evidence="6">The sequence shown here is derived from an EMBL/GenBank/DDBJ whole genome shotgun (WGS) entry which is preliminary data.</text>
</comment>
<name>A0ABQ1UNE1_9FLAO</name>
<dbReference type="PROSITE" id="PS00675">
    <property type="entry name" value="SIGMA54_INTERACT_1"/>
    <property type="match status" value="1"/>
</dbReference>
<dbReference type="InterPro" id="IPR003593">
    <property type="entry name" value="AAA+_ATPase"/>
</dbReference>
<dbReference type="RefSeq" id="WP_208797393.1">
    <property type="nucleotide sequence ID" value="NZ_BMKP01000008.1"/>
</dbReference>
<dbReference type="EMBL" id="BMKP01000008">
    <property type="protein sequence ID" value="GGF22560.1"/>
    <property type="molecule type" value="Genomic_DNA"/>
</dbReference>
<evidence type="ECO:0000313" key="6">
    <source>
        <dbReference type="EMBL" id="GGF22560.1"/>
    </source>
</evidence>
<sequence>MNKPTNQTEIMLNRLQEREREQLLVLSICKSLSEVLNKESFHQIVSSVLKEHFLFDDFIFAFAEENQSTYTIFYQFSDQKRLVSKSYLTSDGFFETATDSAEAVIFDLKTFTESKLPDYLHSLNNKNIKNGIGIGFPSLKGNRSVLFLFYKNPAVFDRESNRILRGIATQLSITVNNIRLASEYENNLAELKLLKNNFGERKAAAIHTETDHFYGIVGRSDVMQNVYELISRVAGSDSTVLISGETGTGKELIACAIHQLSLVSNKNMVKVNCASIPENLIESELFGHEKGAFTGATDLKIGKFEQAENSTIFLDEIGEMPLELQGKLLRVLQEKEIERVGGNKNIKLNTRVIAATNKSLEKEVAEGRFRNDLFYRLNVYPIQLPALRERKEDIELLGNFFLEKHSQKIGKKIKGFSKKVVKGMMANVWPGNVRELENIVERSVLFAKDDSIKEMDFPKVFAAETHAVENDFYTKTLQEVEKEHILKTLKKCDGRISGPRGAAVLLNLPGTTLISKMKKLGIKKEHFLS</sequence>
<evidence type="ECO:0000256" key="2">
    <source>
        <dbReference type="ARBA" id="ARBA00022840"/>
    </source>
</evidence>
<dbReference type="PROSITE" id="PS00688">
    <property type="entry name" value="SIGMA54_INTERACT_3"/>
    <property type="match status" value="1"/>
</dbReference>
<keyword evidence="1" id="KW-0547">Nucleotide-binding</keyword>
<organism evidence="6 7">
    <name type="scientific">Flavobacterium limi</name>
    <dbReference type="NCBI Taxonomy" id="2045105"/>
    <lineage>
        <taxon>Bacteria</taxon>
        <taxon>Pseudomonadati</taxon>
        <taxon>Bacteroidota</taxon>
        <taxon>Flavobacteriia</taxon>
        <taxon>Flavobacteriales</taxon>
        <taxon>Flavobacteriaceae</taxon>
        <taxon>Flavobacterium</taxon>
    </lineage>
</organism>
<keyword evidence="4" id="KW-0804">Transcription</keyword>
<dbReference type="Gene3D" id="1.10.8.60">
    <property type="match status" value="1"/>
</dbReference>
<feature type="domain" description="Sigma-54 factor interaction" evidence="5">
    <location>
        <begin position="216"/>
        <end position="445"/>
    </location>
</feature>
<dbReference type="InterPro" id="IPR002197">
    <property type="entry name" value="HTH_Fis"/>
</dbReference>
<dbReference type="InterPro" id="IPR009057">
    <property type="entry name" value="Homeodomain-like_sf"/>
</dbReference>
<accession>A0ABQ1UNE1</accession>
<dbReference type="InterPro" id="IPR058031">
    <property type="entry name" value="AAA_lid_NorR"/>
</dbReference>
<reference evidence="7" key="1">
    <citation type="journal article" date="2019" name="Int. J. Syst. Evol. Microbiol.">
        <title>The Global Catalogue of Microorganisms (GCM) 10K type strain sequencing project: providing services to taxonomists for standard genome sequencing and annotation.</title>
        <authorList>
            <consortium name="The Broad Institute Genomics Platform"/>
            <consortium name="The Broad Institute Genome Sequencing Center for Infectious Disease"/>
            <person name="Wu L."/>
            <person name="Ma J."/>
        </authorList>
    </citation>
    <scope>NUCLEOTIDE SEQUENCE [LARGE SCALE GENOMIC DNA]</scope>
    <source>
        <strain evidence="7">CGMCC 1.16060</strain>
    </source>
</reference>